<evidence type="ECO:0000259" key="3">
    <source>
        <dbReference type="SMART" id="SM01007"/>
    </source>
</evidence>
<dbReference type="GO" id="GO:0016832">
    <property type="term" value="F:aldehyde-lyase activity"/>
    <property type="evidence" value="ECO:0007669"/>
    <property type="project" value="TreeGrafter"/>
</dbReference>
<dbReference type="Pfam" id="PF00596">
    <property type="entry name" value="Aldolase_II"/>
    <property type="match status" value="1"/>
</dbReference>
<organism evidence="4 5">
    <name type="scientific">Handelsmanbacteria sp. (strain RIFCSPLOWO2_12_FULL_64_10)</name>
    <dbReference type="NCBI Taxonomy" id="1817868"/>
    <lineage>
        <taxon>Bacteria</taxon>
        <taxon>Candidatus Handelsmaniibacteriota</taxon>
    </lineage>
</organism>
<dbReference type="AlphaFoldDB" id="A0A1F6CB47"/>
<dbReference type="SMART" id="SM01007">
    <property type="entry name" value="Aldolase_II"/>
    <property type="match status" value="1"/>
</dbReference>
<keyword evidence="2" id="KW-0456">Lyase</keyword>
<dbReference type="GO" id="GO:0005829">
    <property type="term" value="C:cytosol"/>
    <property type="evidence" value="ECO:0007669"/>
    <property type="project" value="TreeGrafter"/>
</dbReference>
<dbReference type="EMBL" id="MFKF01000317">
    <property type="protein sequence ID" value="OGG46424.1"/>
    <property type="molecule type" value="Genomic_DNA"/>
</dbReference>
<keyword evidence="1" id="KW-0479">Metal-binding</keyword>
<dbReference type="PANTHER" id="PTHR22789">
    <property type="entry name" value="FUCULOSE PHOSPHATE ALDOLASE"/>
    <property type="match status" value="1"/>
</dbReference>
<sequence>MQSPYHVKRAIVEVGQRIYRNGYVVSSDGNISVRVSEDRIWATPSGLCKGMLAEDQIVLCDMDGKRVSGTLKPSSEIGMHLMLYRERPDIRAVVHAHPPTATGFAVAGIPLTPCVLPEVVITLGAVPLAAYGTPGTQEISEPIRKYVQDHDAFLLQNHGATTVGPDLMNAYFKMETLEHFAKIALVAHQLGGVGALSNADVQKLMGIRERLGIRGEFPVCDTREMLKMAQETRCPTCPHRAEATAPKADGDEALVEAVVRRVLEELKKP</sequence>
<reference evidence="4 5" key="1">
    <citation type="journal article" date="2016" name="Nat. Commun.">
        <title>Thousands of microbial genomes shed light on interconnected biogeochemical processes in an aquifer system.</title>
        <authorList>
            <person name="Anantharaman K."/>
            <person name="Brown C.T."/>
            <person name="Hug L.A."/>
            <person name="Sharon I."/>
            <person name="Castelle C.J."/>
            <person name="Probst A.J."/>
            <person name="Thomas B.C."/>
            <person name="Singh A."/>
            <person name="Wilkins M.J."/>
            <person name="Karaoz U."/>
            <person name="Brodie E.L."/>
            <person name="Williams K.H."/>
            <person name="Hubbard S.S."/>
            <person name="Banfield J.F."/>
        </authorList>
    </citation>
    <scope>NUCLEOTIDE SEQUENCE [LARGE SCALE GENOMIC DNA]</scope>
    <source>
        <strain evidence="5">RIFCSPLOWO2_12_FULL_64_10</strain>
    </source>
</reference>
<dbReference type="PANTHER" id="PTHR22789:SF0">
    <property type="entry name" value="3-OXO-TETRONATE 4-PHOSPHATE DECARBOXYLASE-RELATED"/>
    <property type="match status" value="1"/>
</dbReference>
<dbReference type="SUPFAM" id="SSF53639">
    <property type="entry name" value="AraD/HMP-PK domain-like"/>
    <property type="match status" value="1"/>
</dbReference>
<evidence type="ECO:0000313" key="5">
    <source>
        <dbReference type="Proteomes" id="UP000178606"/>
    </source>
</evidence>
<comment type="caution">
    <text evidence="4">The sequence shown here is derived from an EMBL/GenBank/DDBJ whole genome shotgun (WGS) entry which is preliminary data.</text>
</comment>
<gene>
    <name evidence="4" type="ORF">A3F84_05275</name>
</gene>
<protein>
    <recommendedName>
        <fullName evidence="3">Class II aldolase/adducin N-terminal domain-containing protein</fullName>
    </recommendedName>
</protein>
<dbReference type="GO" id="GO:0019323">
    <property type="term" value="P:pentose catabolic process"/>
    <property type="evidence" value="ECO:0007669"/>
    <property type="project" value="TreeGrafter"/>
</dbReference>
<dbReference type="InterPro" id="IPR036409">
    <property type="entry name" value="Aldolase_II/adducin_N_sf"/>
</dbReference>
<proteinExistence type="predicted"/>
<dbReference type="Gene3D" id="3.40.225.10">
    <property type="entry name" value="Class II aldolase/adducin N-terminal domain"/>
    <property type="match status" value="1"/>
</dbReference>
<evidence type="ECO:0000256" key="1">
    <source>
        <dbReference type="ARBA" id="ARBA00022723"/>
    </source>
</evidence>
<evidence type="ECO:0000313" key="4">
    <source>
        <dbReference type="EMBL" id="OGG46424.1"/>
    </source>
</evidence>
<dbReference type="Proteomes" id="UP000178606">
    <property type="component" value="Unassembled WGS sequence"/>
</dbReference>
<dbReference type="InterPro" id="IPR001303">
    <property type="entry name" value="Aldolase_II/adducin_N"/>
</dbReference>
<dbReference type="InterPro" id="IPR050197">
    <property type="entry name" value="Aldolase_class_II_sugar_metab"/>
</dbReference>
<name>A0A1F6CB47_HANXR</name>
<accession>A0A1F6CB47</accession>
<feature type="domain" description="Class II aldolase/adducin N-terminal" evidence="3">
    <location>
        <begin position="9"/>
        <end position="185"/>
    </location>
</feature>
<evidence type="ECO:0000256" key="2">
    <source>
        <dbReference type="ARBA" id="ARBA00023239"/>
    </source>
</evidence>
<dbReference type="GO" id="GO:0046872">
    <property type="term" value="F:metal ion binding"/>
    <property type="evidence" value="ECO:0007669"/>
    <property type="project" value="UniProtKB-KW"/>
</dbReference>